<sequence length="265" mass="29694">MVTSSSSGKSCSSAASPWEALEAGTTAWPDFAPAEKEAIVRHYAPKIRFLALRLKAKLPRNVELGELISAGTLGLMEALGKFKPQLGIRFETYAESRIRGAMLDELRRLDWFPRSLRQRVRQLDEAMQRIEHETGRRATEEDLQKATGLDEKDVRLGLEALQNQLCLSLEAMQDSLAGEGGPQSDADPMQTAATQELIERVASLIDELTPREKLVLSLYYSDELNMRETAEVMGITEGRVSQLHSQALGRLRREFRNHYGEHDAV</sequence>
<dbReference type="PROSITE" id="PS00716">
    <property type="entry name" value="SIGMA70_2"/>
    <property type="match status" value="1"/>
</dbReference>
<dbReference type="PROSITE" id="PS00715">
    <property type="entry name" value="SIGMA70_1"/>
    <property type="match status" value="1"/>
</dbReference>
<keyword evidence="1 5" id="KW-0805">Transcription regulation</keyword>
<dbReference type="PIRSF" id="PIRSF000770">
    <property type="entry name" value="RNA_pol_sigma-SigE/K"/>
    <property type="match status" value="1"/>
</dbReference>
<dbReference type="AlphaFoldDB" id="A0A0H3A3W4"/>
<dbReference type="NCBIfam" id="NF005413">
    <property type="entry name" value="PRK06986.1"/>
    <property type="match status" value="1"/>
</dbReference>
<dbReference type="SUPFAM" id="SSF88946">
    <property type="entry name" value="Sigma2 domain of RNA polymerase sigma factors"/>
    <property type="match status" value="1"/>
</dbReference>
<name>A0A0H3A3W4_NITV4</name>
<dbReference type="SUPFAM" id="SSF88659">
    <property type="entry name" value="Sigma3 and sigma4 domains of RNA polymerase sigma factors"/>
    <property type="match status" value="2"/>
</dbReference>
<dbReference type="KEGG" id="dvl:Dvul_0159"/>
<dbReference type="Pfam" id="PF04545">
    <property type="entry name" value="Sigma70_r4"/>
    <property type="match status" value="1"/>
</dbReference>
<protein>
    <recommendedName>
        <fullName evidence="5">RNA polymerase sigma factor</fullName>
    </recommendedName>
</protein>
<proteinExistence type="inferred from homology"/>
<dbReference type="SMR" id="A0A0H3A3W4"/>
<feature type="domain" description="RNA polymerase sigma-70" evidence="6">
    <location>
        <begin position="66"/>
        <end position="79"/>
    </location>
</feature>
<dbReference type="EMBL" id="CP000527">
    <property type="protein sequence ID" value="ABM27183.1"/>
    <property type="molecule type" value="Genomic_DNA"/>
</dbReference>
<dbReference type="InterPro" id="IPR013325">
    <property type="entry name" value="RNA_pol_sigma_r2"/>
</dbReference>
<dbReference type="InterPro" id="IPR013324">
    <property type="entry name" value="RNA_pol_sigma_r3/r4-like"/>
</dbReference>
<evidence type="ECO:0000256" key="2">
    <source>
        <dbReference type="ARBA" id="ARBA00023082"/>
    </source>
</evidence>
<dbReference type="RefSeq" id="WP_010940487.1">
    <property type="nucleotide sequence ID" value="NC_008751.1"/>
</dbReference>
<dbReference type="PANTHER" id="PTHR30385:SF7">
    <property type="entry name" value="RNA POLYMERASE SIGMA FACTOR FLIA"/>
    <property type="match status" value="1"/>
</dbReference>
<evidence type="ECO:0000256" key="1">
    <source>
        <dbReference type="ARBA" id="ARBA00023015"/>
    </source>
</evidence>
<dbReference type="NCBIfam" id="TIGR02479">
    <property type="entry name" value="FliA_WhiG"/>
    <property type="match status" value="1"/>
</dbReference>
<dbReference type="GO" id="GO:0016987">
    <property type="term" value="F:sigma factor activity"/>
    <property type="evidence" value="ECO:0007669"/>
    <property type="project" value="UniProtKB-KW"/>
</dbReference>
<dbReference type="GO" id="GO:0003899">
    <property type="term" value="F:DNA-directed RNA polymerase activity"/>
    <property type="evidence" value="ECO:0007669"/>
    <property type="project" value="InterPro"/>
</dbReference>
<dbReference type="Gene3D" id="1.20.140.160">
    <property type="match status" value="1"/>
</dbReference>
<evidence type="ECO:0000256" key="5">
    <source>
        <dbReference type="RuleBase" id="RU362124"/>
    </source>
</evidence>
<dbReference type="Pfam" id="PF04542">
    <property type="entry name" value="Sigma70_r2"/>
    <property type="match status" value="1"/>
</dbReference>
<dbReference type="InterPro" id="IPR000943">
    <property type="entry name" value="RNA_pol_sigma70"/>
</dbReference>
<evidence type="ECO:0000259" key="7">
    <source>
        <dbReference type="PROSITE" id="PS00716"/>
    </source>
</evidence>
<dbReference type="Gene3D" id="1.10.1740.10">
    <property type="match status" value="1"/>
</dbReference>
<dbReference type="CDD" id="cd06171">
    <property type="entry name" value="Sigma70_r4"/>
    <property type="match status" value="1"/>
</dbReference>
<evidence type="ECO:0000256" key="4">
    <source>
        <dbReference type="ARBA" id="ARBA00023163"/>
    </source>
</evidence>
<feature type="domain" description="RNA polymerase sigma-70" evidence="7">
    <location>
        <begin position="225"/>
        <end position="251"/>
    </location>
</feature>
<dbReference type="InterPro" id="IPR007627">
    <property type="entry name" value="RNA_pol_sigma70_r2"/>
</dbReference>
<gene>
    <name evidence="8" type="ordered locus">Dvul_0159</name>
</gene>
<comment type="function">
    <text evidence="5">Sigma factors are initiation factors that promote the attachment of RNA polymerase to specific initiation sites and are then released.</text>
</comment>
<evidence type="ECO:0000259" key="6">
    <source>
        <dbReference type="PROSITE" id="PS00715"/>
    </source>
</evidence>
<keyword evidence="2 5" id="KW-0731">Sigma factor</keyword>
<comment type="similarity">
    <text evidence="5">Belongs to the sigma-70 factor family.</text>
</comment>
<dbReference type="HOGENOM" id="CLU_014793_8_1_7"/>
<evidence type="ECO:0000313" key="8">
    <source>
        <dbReference type="EMBL" id="ABM27183.1"/>
    </source>
</evidence>
<reference evidence="9" key="1">
    <citation type="journal article" date="2009" name="Environ. Microbiol.">
        <title>Contribution of mobile genetic elements to Desulfovibrio vulgaris genome plasticity.</title>
        <authorList>
            <person name="Walker C.B."/>
            <person name="Stolyar S."/>
            <person name="Chivian D."/>
            <person name="Pinel N."/>
            <person name="Gabster J.A."/>
            <person name="Dehal P.S."/>
            <person name="He Z."/>
            <person name="Yang Z.K."/>
            <person name="Yen H.C."/>
            <person name="Zhou J."/>
            <person name="Wall J.D."/>
            <person name="Hazen T.C."/>
            <person name="Arkin A.P."/>
            <person name="Stahl D.A."/>
        </authorList>
    </citation>
    <scope>NUCLEOTIDE SEQUENCE [LARGE SCALE GENOMIC DNA]</scope>
    <source>
        <strain evidence="9">DP4</strain>
    </source>
</reference>
<dbReference type="Proteomes" id="UP000009173">
    <property type="component" value="Chromosome"/>
</dbReference>
<dbReference type="NCBIfam" id="TIGR02937">
    <property type="entry name" value="sigma70-ECF"/>
    <property type="match status" value="1"/>
</dbReference>
<dbReference type="InterPro" id="IPR007630">
    <property type="entry name" value="RNA_pol_sigma70_r4"/>
</dbReference>
<evidence type="ECO:0000256" key="3">
    <source>
        <dbReference type="ARBA" id="ARBA00023125"/>
    </source>
</evidence>
<keyword evidence="3 5" id="KW-0238">DNA-binding</keyword>
<dbReference type="InterPro" id="IPR014284">
    <property type="entry name" value="RNA_pol_sigma-70_dom"/>
</dbReference>
<dbReference type="PANTHER" id="PTHR30385">
    <property type="entry name" value="SIGMA FACTOR F FLAGELLAR"/>
    <property type="match status" value="1"/>
</dbReference>
<accession>A0A0H3A3W4</accession>
<organism evidence="8 9">
    <name type="scientific">Nitratidesulfovibrio vulgaris (strain DP4)</name>
    <name type="common">Desulfovibrio vulgaris</name>
    <dbReference type="NCBI Taxonomy" id="391774"/>
    <lineage>
        <taxon>Bacteria</taxon>
        <taxon>Pseudomonadati</taxon>
        <taxon>Thermodesulfobacteriota</taxon>
        <taxon>Desulfovibrionia</taxon>
        <taxon>Desulfovibrionales</taxon>
        <taxon>Desulfovibrionaceae</taxon>
        <taxon>Nitratidesulfovibrio</taxon>
    </lineage>
</organism>
<keyword evidence="4 5" id="KW-0804">Transcription</keyword>
<evidence type="ECO:0000313" key="9">
    <source>
        <dbReference type="Proteomes" id="UP000009173"/>
    </source>
</evidence>
<dbReference type="InterPro" id="IPR012845">
    <property type="entry name" value="RNA_pol_sigma_FliA_WhiG"/>
</dbReference>
<dbReference type="PRINTS" id="PR00046">
    <property type="entry name" value="SIGMA70FCT"/>
</dbReference>
<dbReference type="GO" id="GO:0003677">
    <property type="term" value="F:DNA binding"/>
    <property type="evidence" value="ECO:0007669"/>
    <property type="project" value="UniProtKB-KW"/>
</dbReference>
<dbReference type="GO" id="GO:0006352">
    <property type="term" value="P:DNA-templated transcription initiation"/>
    <property type="evidence" value="ECO:0007669"/>
    <property type="project" value="InterPro"/>
</dbReference>